<dbReference type="GO" id="GO:0005576">
    <property type="term" value="C:extracellular region"/>
    <property type="evidence" value="ECO:0007669"/>
    <property type="project" value="TreeGrafter"/>
</dbReference>
<organism evidence="2 3">
    <name type="scientific">Mollisia scopiformis</name>
    <name type="common">Conifer needle endophyte fungus</name>
    <name type="synonym">Phialocephala scopiformis</name>
    <dbReference type="NCBI Taxonomy" id="149040"/>
    <lineage>
        <taxon>Eukaryota</taxon>
        <taxon>Fungi</taxon>
        <taxon>Dikarya</taxon>
        <taxon>Ascomycota</taxon>
        <taxon>Pezizomycotina</taxon>
        <taxon>Leotiomycetes</taxon>
        <taxon>Helotiales</taxon>
        <taxon>Mollisiaceae</taxon>
        <taxon>Mollisia</taxon>
    </lineage>
</organism>
<sequence length="175" mass="18345">MRFALLPLGVSFLITQVLADGASILTAMTTITNATLALNTTLNSFPSNPELAIGDIAPLLVDSVNLLDDINNGVTVATQSANLTLPETIEVAQATLNLSTAVSTTLSNLMRTKANFDKLKVITPVVLVNLKLENAASERFGAAVVAKVPPAFQAQALSLLAPIEASFNTTIAYYS</sequence>
<dbReference type="AlphaFoldDB" id="A0A194X042"/>
<protein>
    <submittedName>
        <fullName evidence="2">Uncharacterized protein</fullName>
    </submittedName>
</protein>
<dbReference type="GeneID" id="28815218"/>
<evidence type="ECO:0000313" key="3">
    <source>
        <dbReference type="Proteomes" id="UP000070700"/>
    </source>
</evidence>
<keyword evidence="1" id="KW-0732">Signal</keyword>
<gene>
    <name evidence="2" type="ORF">LY89DRAFT_160102</name>
</gene>
<evidence type="ECO:0000256" key="1">
    <source>
        <dbReference type="SAM" id="SignalP"/>
    </source>
</evidence>
<dbReference type="KEGG" id="psco:LY89DRAFT_160102"/>
<feature type="signal peptide" evidence="1">
    <location>
        <begin position="1"/>
        <end position="19"/>
    </location>
</feature>
<dbReference type="InParanoid" id="A0A194X042"/>
<evidence type="ECO:0000313" key="2">
    <source>
        <dbReference type="EMBL" id="KUJ13566.1"/>
    </source>
</evidence>
<dbReference type="OrthoDB" id="2422134at2759"/>
<dbReference type="InterPro" id="IPR021054">
    <property type="entry name" value="Cell_wall_mannoprotein_1"/>
</dbReference>
<feature type="chain" id="PRO_5008267661" evidence="1">
    <location>
        <begin position="20"/>
        <end position="175"/>
    </location>
</feature>
<accession>A0A194X042</accession>
<name>A0A194X042_MOLSC</name>
<dbReference type="EMBL" id="KQ947422">
    <property type="protein sequence ID" value="KUJ13566.1"/>
    <property type="molecule type" value="Genomic_DNA"/>
</dbReference>
<dbReference type="Gene3D" id="1.20.1280.140">
    <property type="match status" value="1"/>
</dbReference>
<dbReference type="PANTHER" id="PTHR38123:SF4">
    <property type="entry name" value="CELL WALL GALACTOMANNOPROTEIN, PUTATIVE (AFU_ORTHOLOGUE AFUA_4G00870)-RELATED"/>
    <property type="match status" value="1"/>
</dbReference>
<reference evidence="2 3" key="1">
    <citation type="submission" date="2015-10" db="EMBL/GenBank/DDBJ databases">
        <title>Full genome of DAOMC 229536 Phialocephala scopiformis, a fungal endophyte of spruce producing the potent anti-insectan compound rugulosin.</title>
        <authorList>
            <consortium name="DOE Joint Genome Institute"/>
            <person name="Walker A.K."/>
            <person name="Frasz S.L."/>
            <person name="Seifert K.A."/>
            <person name="Miller J.D."/>
            <person name="Mondo S.J."/>
            <person name="Labutti K."/>
            <person name="Lipzen A."/>
            <person name="Dockter R."/>
            <person name="Kennedy M."/>
            <person name="Grigoriev I.V."/>
            <person name="Spatafora J.W."/>
        </authorList>
    </citation>
    <scope>NUCLEOTIDE SEQUENCE [LARGE SCALE GENOMIC DNA]</scope>
    <source>
        <strain evidence="2 3">CBS 120377</strain>
    </source>
</reference>
<dbReference type="Proteomes" id="UP000070700">
    <property type="component" value="Unassembled WGS sequence"/>
</dbReference>
<dbReference type="Pfam" id="PF12296">
    <property type="entry name" value="HsbA"/>
    <property type="match status" value="1"/>
</dbReference>
<dbReference type="PANTHER" id="PTHR38123">
    <property type="entry name" value="CELL WALL SERINE-THREONINE-RICH GALACTOMANNOPROTEIN MP1 (AFU_ORTHOLOGUE AFUA_4G03240)"/>
    <property type="match status" value="1"/>
</dbReference>
<keyword evidence="3" id="KW-1185">Reference proteome</keyword>
<dbReference type="RefSeq" id="XP_018067921.1">
    <property type="nucleotide sequence ID" value="XM_018205492.1"/>
</dbReference>
<proteinExistence type="predicted"/>